<sequence length="59" mass="6291">MTVFVVVAVRVAVAVAVVVFGDVRLARCMVVVMVSIGARRAVLPAIFRSFYVGHAGFLP</sequence>
<evidence type="ECO:0000313" key="1">
    <source>
        <dbReference type="EMBL" id="SIT42378.1"/>
    </source>
</evidence>
<evidence type="ECO:0000313" key="2">
    <source>
        <dbReference type="Proteomes" id="UP000187012"/>
    </source>
</evidence>
<dbReference type="Proteomes" id="UP000187012">
    <property type="component" value="Unassembled WGS sequence"/>
</dbReference>
<dbReference type="AlphaFoldDB" id="A0A1N7S4S6"/>
<gene>
    <name evidence="1" type="ORF">BN2475_370004</name>
</gene>
<accession>A0A1N7S4S6</accession>
<dbReference type="STRING" id="1247936.BN2475_370004"/>
<protein>
    <submittedName>
        <fullName evidence="1">Uncharacterized protein</fullName>
    </submittedName>
</protein>
<keyword evidence="2" id="KW-1185">Reference proteome</keyword>
<dbReference type="EMBL" id="CYGX02000037">
    <property type="protein sequence ID" value="SIT42378.1"/>
    <property type="molecule type" value="Genomic_DNA"/>
</dbReference>
<name>A0A1N7S4S6_9BURK</name>
<proteinExistence type="predicted"/>
<organism evidence="1 2">
    <name type="scientific">Paraburkholderia ribeironis</name>
    <dbReference type="NCBI Taxonomy" id="1247936"/>
    <lineage>
        <taxon>Bacteria</taxon>
        <taxon>Pseudomonadati</taxon>
        <taxon>Pseudomonadota</taxon>
        <taxon>Betaproteobacteria</taxon>
        <taxon>Burkholderiales</taxon>
        <taxon>Burkholderiaceae</taxon>
        <taxon>Paraburkholderia</taxon>
    </lineage>
</organism>
<reference evidence="1 2" key="1">
    <citation type="submission" date="2016-12" db="EMBL/GenBank/DDBJ databases">
        <authorList>
            <person name="Song W.-J."/>
            <person name="Kurnit D.M."/>
        </authorList>
    </citation>
    <scope>NUCLEOTIDE SEQUENCE [LARGE SCALE GENOMIC DNA]</scope>
    <source>
        <strain evidence="1 2">STM7296</strain>
    </source>
</reference>